<accession>A0A1M5BC90</accession>
<organism evidence="4 5">
    <name type="scientific">Modicisalibacter ilicicola DSM 19980</name>
    <dbReference type="NCBI Taxonomy" id="1121942"/>
    <lineage>
        <taxon>Bacteria</taxon>
        <taxon>Pseudomonadati</taxon>
        <taxon>Pseudomonadota</taxon>
        <taxon>Gammaproteobacteria</taxon>
        <taxon>Oceanospirillales</taxon>
        <taxon>Halomonadaceae</taxon>
        <taxon>Modicisalibacter</taxon>
    </lineage>
</organism>
<evidence type="ECO:0000313" key="5">
    <source>
        <dbReference type="Proteomes" id="UP000184346"/>
    </source>
</evidence>
<dbReference type="InterPro" id="IPR050154">
    <property type="entry name" value="UbiB_kinase"/>
</dbReference>
<evidence type="ECO:0000256" key="1">
    <source>
        <dbReference type="ARBA" id="ARBA00009670"/>
    </source>
</evidence>
<dbReference type="GO" id="GO:0005524">
    <property type="term" value="F:ATP binding"/>
    <property type="evidence" value="ECO:0007669"/>
    <property type="project" value="InterPro"/>
</dbReference>
<feature type="region of interest" description="Disordered" evidence="2">
    <location>
        <begin position="704"/>
        <end position="735"/>
    </location>
</feature>
<dbReference type="Proteomes" id="UP000184346">
    <property type="component" value="Unassembled WGS sequence"/>
</dbReference>
<dbReference type="CDD" id="cd05121">
    <property type="entry name" value="ABC1_ADCK3-like"/>
    <property type="match status" value="1"/>
</dbReference>
<dbReference type="Pfam" id="PF14196">
    <property type="entry name" value="ATC_hydrolase"/>
    <property type="match status" value="1"/>
</dbReference>
<dbReference type="Pfam" id="PF03109">
    <property type="entry name" value="ABC1"/>
    <property type="match status" value="1"/>
</dbReference>
<dbReference type="InterPro" id="IPR011009">
    <property type="entry name" value="Kinase-like_dom_sf"/>
</dbReference>
<reference evidence="4 5" key="1">
    <citation type="submission" date="2016-11" db="EMBL/GenBank/DDBJ databases">
        <authorList>
            <person name="Jaros S."/>
            <person name="Januszkiewicz K."/>
            <person name="Wedrychowicz H."/>
        </authorList>
    </citation>
    <scope>NUCLEOTIDE SEQUENCE [LARGE SCALE GENOMIC DNA]</scope>
    <source>
        <strain evidence="4 5">DSM 19980</strain>
    </source>
</reference>
<dbReference type="SUPFAM" id="SSF56112">
    <property type="entry name" value="Protein kinase-like (PK-like)"/>
    <property type="match status" value="1"/>
</dbReference>
<dbReference type="STRING" id="1121942.SAMN02745148_02510"/>
<feature type="domain" description="Protein kinase" evidence="3">
    <location>
        <begin position="129"/>
        <end position="456"/>
    </location>
</feature>
<dbReference type="AlphaFoldDB" id="A0A1M5BC90"/>
<sequence>MNPGGRGAGGAASPTAEARAAVPRRRNLSSLRRLSVIVWRLLVQLRAYAHFRKGRDDMAPKRLVHCLLALGPAFVKLGQILSTRPDLLPEPYIDALVRLQADQPPVEFAALEPMLADALGVDWRQRFQAFDAEPVAAASLAQVHRARVGDTGAVVAVKIQRPDIRRRVLRDLDAVDLGLWWARRLMPRRMRRSNIPAFFAEFRRYTLQELDFSNEARTMERFRGNLRDSAFVHLPRVHWEHSAPTVLTMDWIDGLSLREVCATFDQNARRGLVHRLIETLLAMFVSDGLFHADLHPGNIRFHDDGSFTLLDFGMYGELTPVQRDRFILYWVAVVQEQPQRAFHHFTAQTRRLPGADEAAFFARFSELARRWYASRLSELSFTQVYLEMMRAGYRYGFVFPPELILHAKALTTAEALIFTLDPDARFEAISRPVIARELTRRAGALESIRNRLSQFLPELLLLGEVMPVEAVDETWDQSATDELLTEMAKSVTESLRDQLEHGGLWKELLERHVRQVLAEAGLRDASDEILDATWEHYYRIEPDIPVAPTFGAILTTHLAGATLGLYRALRERDVDKRRAYGLIYDTGWRLYRQMGESPLLLASAYTRDPYKRLKIATELFRLFPFGEPGYRWQDVTAAPGVVAFDCLECPVARFFIQNNEPELCVNTWCNLDFPLAEKWGGHLERTGTIASGASRCDFRWHADMESQGGAQPDDGAPRHLGTGRRVPGSPPGGQP</sequence>
<dbReference type="InterPro" id="IPR000719">
    <property type="entry name" value="Prot_kinase_dom"/>
</dbReference>
<dbReference type="EMBL" id="FQUJ01000011">
    <property type="protein sequence ID" value="SHF39937.1"/>
    <property type="molecule type" value="Genomic_DNA"/>
</dbReference>
<comment type="similarity">
    <text evidence="1">Belongs to the protein kinase superfamily. ADCK protein kinase family.</text>
</comment>
<keyword evidence="4" id="KW-0830">Ubiquinone</keyword>
<dbReference type="InterPro" id="IPR004147">
    <property type="entry name" value="ABC1_dom"/>
</dbReference>
<keyword evidence="5" id="KW-1185">Reference proteome</keyword>
<proteinExistence type="inferred from homology"/>
<dbReference type="Gene3D" id="1.10.510.10">
    <property type="entry name" value="Transferase(Phosphotransferase) domain 1"/>
    <property type="match status" value="1"/>
</dbReference>
<dbReference type="PROSITE" id="PS50011">
    <property type="entry name" value="PROTEIN_KINASE_DOM"/>
    <property type="match status" value="1"/>
</dbReference>
<dbReference type="PANTHER" id="PTHR10566:SF113">
    <property type="entry name" value="PROTEIN ACTIVITY OF BC1 COMPLEX KINASE 7, CHLOROPLASTIC"/>
    <property type="match status" value="1"/>
</dbReference>
<gene>
    <name evidence="4" type="ORF">SAMN02745148_02510</name>
</gene>
<dbReference type="InterPro" id="IPR026002">
    <property type="entry name" value="ATC_hydrolase-like"/>
</dbReference>
<evidence type="ECO:0000259" key="3">
    <source>
        <dbReference type="PROSITE" id="PS50011"/>
    </source>
</evidence>
<evidence type="ECO:0000313" key="4">
    <source>
        <dbReference type="EMBL" id="SHF39937.1"/>
    </source>
</evidence>
<protein>
    <submittedName>
        <fullName evidence="4">Ubiquinone biosynthesis protein</fullName>
    </submittedName>
</protein>
<dbReference type="PANTHER" id="PTHR10566">
    <property type="entry name" value="CHAPERONE-ACTIVITY OF BC1 COMPLEX CABC1 -RELATED"/>
    <property type="match status" value="1"/>
</dbReference>
<evidence type="ECO:0000256" key="2">
    <source>
        <dbReference type="SAM" id="MobiDB-lite"/>
    </source>
</evidence>
<dbReference type="GO" id="GO:0004672">
    <property type="term" value="F:protein kinase activity"/>
    <property type="evidence" value="ECO:0007669"/>
    <property type="project" value="InterPro"/>
</dbReference>
<name>A0A1M5BC90_9GAMM</name>